<dbReference type="Proteomes" id="UP000094329">
    <property type="component" value="Unassembled WGS sequence"/>
</dbReference>
<dbReference type="SMART" id="SM00387">
    <property type="entry name" value="HATPase_c"/>
    <property type="match status" value="1"/>
</dbReference>
<comment type="caution">
    <text evidence="4">The sequence shown here is derived from an EMBL/GenBank/DDBJ whole genome shotgun (WGS) entry which is preliminary data.</text>
</comment>
<gene>
    <name evidence="4" type="ORF">BGC07_01850</name>
</gene>
<feature type="domain" description="Histidine kinase" evidence="3">
    <location>
        <begin position="1"/>
        <end position="196"/>
    </location>
</feature>
<dbReference type="SUPFAM" id="SSF55874">
    <property type="entry name" value="ATPase domain of HSP90 chaperone/DNA topoisomerase II/histidine kinase"/>
    <property type="match status" value="1"/>
</dbReference>
<evidence type="ECO:0000256" key="2">
    <source>
        <dbReference type="ARBA" id="ARBA00012438"/>
    </source>
</evidence>
<dbReference type="PANTHER" id="PTHR43065">
    <property type="entry name" value="SENSOR HISTIDINE KINASE"/>
    <property type="match status" value="1"/>
</dbReference>
<dbReference type="InterPro" id="IPR003594">
    <property type="entry name" value="HATPase_dom"/>
</dbReference>
<name>A0ABX2ZZX5_9GAMM</name>
<dbReference type="InterPro" id="IPR004358">
    <property type="entry name" value="Sig_transdc_His_kin-like_C"/>
</dbReference>
<dbReference type="EC" id="2.7.13.3" evidence="2"/>
<evidence type="ECO:0000259" key="3">
    <source>
        <dbReference type="PROSITE" id="PS50109"/>
    </source>
</evidence>
<accession>A0ABX2ZZX5</accession>
<organism evidence="4 5">
    <name type="scientific">Piscirickettsia litoralis</name>
    <dbReference type="NCBI Taxonomy" id="1891921"/>
    <lineage>
        <taxon>Bacteria</taxon>
        <taxon>Pseudomonadati</taxon>
        <taxon>Pseudomonadota</taxon>
        <taxon>Gammaproteobacteria</taxon>
        <taxon>Thiotrichales</taxon>
        <taxon>Piscirickettsiaceae</taxon>
        <taxon>Piscirickettsia</taxon>
    </lineage>
</organism>
<keyword evidence="5" id="KW-1185">Reference proteome</keyword>
<dbReference type="EMBL" id="MDTU01000001">
    <property type="protein sequence ID" value="ODN41934.1"/>
    <property type="molecule type" value="Genomic_DNA"/>
</dbReference>
<dbReference type="InterPro" id="IPR005467">
    <property type="entry name" value="His_kinase_dom"/>
</dbReference>
<reference evidence="4 5" key="1">
    <citation type="submission" date="2016-08" db="EMBL/GenBank/DDBJ databases">
        <title>Draft genome sequence of Candidatus Piscirickettsia litoralis, from seawater.</title>
        <authorList>
            <person name="Wan X."/>
            <person name="Lee A.J."/>
            <person name="Hou S."/>
            <person name="Donachie S.P."/>
        </authorList>
    </citation>
    <scope>NUCLEOTIDE SEQUENCE [LARGE SCALE GENOMIC DNA]</scope>
    <source>
        <strain evidence="4 5">Y2</strain>
    </source>
</reference>
<dbReference type="PRINTS" id="PR00344">
    <property type="entry name" value="BCTRLSENSOR"/>
</dbReference>
<dbReference type="PANTHER" id="PTHR43065:SF50">
    <property type="entry name" value="HISTIDINE KINASE"/>
    <property type="match status" value="1"/>
</dbReference>
<sequence>MQELMKSNDVDYIIIDSEKLLNETEEGLSRVIGIVDNLRSFSRVDEEAEKGEVDIHKCIDSTLKIIESKIKYNCNIVKDYGESITVKGEAGKLNQVFMNLLVNASQAIDDQGEIRIKTEVRDNKAIIKISDTGKGIEDKHLETIFDPFFTTKKVGEGTGLGLSIVYGVIEEHCGKISVSSQVGVGTTFKIVLPSFVS</sequence>
<protein>
    <recommendedName>
        <fullName evidence="2">histidine kinase</fullName>
        <ecNumber evidence="2">2.7.13.3</ecNumber>
    </recommendedName>
</protein>
<dbReference type="Gene3D" id="3.30.565.10">
    <property type="entry name" value="Histidine kinase-like ATPase, C-terminal domain"/>
    <property type="match status" value="1"/>
</dbReference>
<dbReference type="InterPro" id="IPR036890">
    <property type="entry name" value="HATPase_C_sf"/>
</dbReference>
<evidence type="ECO:0000313" key="5">
    <source>
        <dbReference type="Proteomes" id="UP000094329"/>
    </source>
</evidence>
<dbReference type="PROSITE" id="PS50109">
    <property type="entry name" value="HIS_KIN"/>
    <property type="match status" value="1"/>
</dbReference>
<proteinExistence type="predicted"/>
<evidence type="ECO:0000313" key="4">
    <source>
        <dbReference type="EMBL" id="ODN41934.1"/>
    </source>
</evidence>
<evidence type="ECO:0000256" key="1">
    <source>
        <dbReference type="ARBA" id="ARBA00000085"/>
    </source>
</evidence>
<dbReference type="Pfam" id="PF02518">
    <property type="entry name" value="HATPase_c"/>
    <property type="match status" value="1"/>
</dbReference>
<comment type="catalytic activity">
    <reaction evidence="1">
        <text>ATP + protein L-histidine = ADP + protein N-phospho-L-histidine.</text>
        <dbReference type="EC" id="2.7.13.3"/>
    </reaction>
</comment>